<evidence type="ECO:0000313" key="3">
    <source>
        <dbReference type="EMBL" id="GGE05031.1"/>
    </source>
</evidence>
<dbReference type="AlphaFoldDB" id="A0A8J2VFU9"/>
<evidence type="ECO:0000259" key="1">
    <source>
        <dbReference type="Pfam" id="PF00534"/>
    </source>
</evidence>
<reference evidence="3" key="2">
    <citation type="submission" date="2020-09" db="EMBL/GenBank/DDBJ databases">
        <authorList>
            <person name="Sun Q."/>
            <person name="Zhou Y."/>
        </authorList>
    </citation>
    <scope>NUCLEOTIDE SEQUENCE</scope>
    <source>
        <strain evidence="3">CGMCC 1.15179</strain>
    </source>
</reference>
<dbReference type="InterPro" id="IPR028098">
    <property type="entry name" value="Glyco_trans_4-like_N"/>
</dbReference>
<comment type="caution">
    <text evidence="3">The sequence shown here is derived from an EMBL/GenBank/DDBJ whole genome shotgun (WGS) entry which is preliminary data.</text>
</comment>
<protein>
    <submittedName>
        <fullName evidence="3">Glycosyl transferase</fullName>
    </submittedName>
</protein>
<dbReference type="Pfam" id="PF13439">
    <property type="entry name" value="Glyco_transf_4"/>
    <property type="match status" value="1"/>
</dbReference>
<dbReference type="Proteomes" id="UP000625210">
    <property type="component" value="Unassembled WGS sequence"/>
</dbReference>
<feature type="domain" description="Glycosyl transferase family 1" evidence="1">
    <location>
        <begin position="207"/>
        <end position="375"/>
    </location>
</feature>
<dbReference type="SUPFAM" id="SSF53756">
    <property type="entry name" value="UDP-Glycosyltransferase/glycogen phosphorylase"/>
    <property type="match status" value="1"/>
</dbReference>
<dbReference type="PANTHER" id="PTHR12526">
    <property type="entry name" value="GLYCOSYLTRANSFERASE"/>
    <property type="match status" value="1"/>
</dbReference>
<evidence type="ECO:0000313" key="4">
    <source>
        <dbReference type="Proteomes" id="UP000625210"/>
    </source>
</evidence>
<name>A0A8J2VFU9_9BACL</name>
<gene>
    <name evidence="3" type="ORF">GCM10011571_02600</name>
</gene>
<dbReference type="InterPro" id="IPR001296">
    <property type="entry name" value="Glyco_trans_1"/>
</dbReference>
<accession>A0A8J2VFU9</accession>
<dbReference type="GO" id="GO:0016757">
    <property type="term" value="F:glycosyltransferase activity"/>
    <property type="evidence" value="ECO:0007669"/>
    <property type="project" value="InterPro"/>
</dbReference>
<proteinExistence type="predicted"/>
<keyword evidence="3" id="KW-0808">Transferase</keyword>
<organism evidence="3 4">
    <name type="scientific">Marinithermofilum abyssi</name>
    <dbReference type="NCBI Taxonomy" id="1571185"/>
    <lineage>
        <taxon>Bacteria</taxon>
        <taxon>Bacillati</taxon>
        <taxon>Bacillota</taxon>
        <taxon>Bacilli</taxon>
        <taxon>Bacillales</taxon>
        <taxon>Thermoactinomycetaceae</taxon>
        <taxon>Marinithermofilum</taxon>
    </lineage>
</organism>
<dbReference type="Pfam" id="PF00534">
    <property type="entry name" value="Glycos_transf_1"/>
    <property type="match status" value="1"/>
</dbReference>
<dbReference type="Gene3D" id="3.40.50.2000">
    <property type="entry name" value="Glycogen Phosphorylase B"/>
    <property type="match status" value="2"/>
</dbReference>
<evidence type="ECO:0000259" key="2">
    <source>
        <dbReference type="Pfam" id="PF13439"/>
    </source>
</evidence>
<feature type="domain" description="Glycosyltransferase subfamily 4-like N-terminal" evidence="2">
    <location>
        <begin position="25"/>
        <end position="201"/>
    </location>
</feature>
<reference evidence="3" key="1">
    <citation type="journal article" date="2014" name="Int. J. Syst. Evol. Microbiol.">
        <title>Complete genome sequence of Corynebacterium casei LMG S-19264T (=DSM 44701T), isolated from a smear-ripened cheese.</title>
        <authorList>
            <consortium name="US DOE Joint Genome Institute (JGI-PGF)"/>
            <person name="Walter F."/>
            <person name="Albersmeier A."/>
            <person name="Kalinowski J."/>
            <person name="Ruckert C."/>
        </authorList>
    </citation>
    <scope>NUCLEOTIDE SEQUENCE</scope>
    <source>
        <strain evidence="3">CGMCC 1.15179</strain>
    </source>
</reference>
<dbReference type="CDD" id="cd03798">
    <property type="entry name" value="GT4_WlbH-like"/>
    <property type="match status" value="1"/>
</dbReference>
<keyword evidence="4" id="KW-1185">Reference proteome</keyword>
<dbReference type="EMBL" id="BMHQ01000001">
    <property type="protein sequence ID" value="GGE05031.1"/>
    <property type="molecule type" value="Genomic_DNA"/>
</dbReference>
<sequence length="408" mass="46172">MVAMSLQVLVISHMYPNPANPMSGIFVHNQVKALKGEGIQCRVVSPIPRFPFYPKWKGYRNFPASTKMDNISIRYVPTWMFPGGMFFSAYGRLYYNSLVKEITEIRKSFPFDLIHCHTIFPDGYAGTKLKEVFDVPVVSTIHGSDIRLYPQRSKGVYIRTETALRLNDHVVTVSERLKRDAQEIVAGVEATTIYNGYDPDKFYPTSREEARTKLDLPLKEKVVLFVGNLYPVKGVPYLLEAFARVAKEDPDFHLYLVGDGPLRSELKRKARETGVGDRIRFIGRRPHDEIPVWINASNVVTLSSLSEGLPSILLESMGCGKPVVATDVGGISELLQHQKTGFLVKPKDSEEMAHYLGIILRNENGIARDMGERAYIESGSLTWQQNAKRMRKLYEEVVGKVKSKLKKI</sequence>